<evidence type="ECO:0000256" key="5">
    <source>
        <dbReference type="ARBA" id="ARBA00023136"/>
    </source>
</evidence>
<dbReference type="InterPro" id="IPR051461">
    <property type="entry name" value="UPF0750_membrane"/>
</dbReference>
<organism evidence="6 7">
    <name type="scientific">Ralstonia insidiosa</name>
    <dbReference type="NCBI Taxonomy" id="190721"/>
    <lineage>
        <taxon>Bacteria</taxon>
        <taxon>Pseudomonadati</taxon>
        <taxon>Pseudomonadota</taxon>
        <taxon>Betaproteobacteria</taxon>
        <taxon>Burkholderiales</taxon>
        <taxon>Burkholderiaceae</taxon>
        <taxon>Ralstonia</taxon>
    </lineage>
</organism>
<dbReference type="EMBL" id="CP016023">
    <property type="protein sequence ID" value="ANJ76076.1"/>
    <property type="molecule type" value="Genomic_DNA"/>
</dbReference>
<dbReference type="GO" id="GO:0005886">
    <property type="term" value="C:plasma membrane"/>
    <property type="evidence" value="ECO:0007669"/>
    <property type="project" value="UniProtKB-SubCell"/>
</dbReference>
<evidence type="ECO:0000256" key="2">
    <source>
        <dbReference type="ARBA" id="ARBA00022475"/>
    </source>
</evidence>
<keyword evidence="5" id="KW-0472">Membrane</keyword>
<gene>
    <name evidence="6" type="ORF">A9Y76_18550</name>
</gene>
<dbReference type="Proteomes" id="UP000078572">
    <property type="component" value="Chromosome 2"/>
</dbReference>
<evidence type="ECO:0000256" key="3">
    <source>
        <dbReference type="ARBA" id="ARBA00022692"/>
    </source>
</evidence>
<dbReference type="AlphaFoldDB" id="A0A192A740"/>
<keyword evidence="3" id="KW-0812">Transmembrane</keyword>
<evidence type="ECO:0000313" key="6">
    <source>
        <dbReference type="EMBL" id="ANJ76076.1"/>
    </source>
</evidence>
<dbReference type="Pfam" id="PF02588">
    <property type="entry name" value="YitT_membrane"/>
    <property type="match status" value="1"/>
</dbReference>
<keyword evidence="7" id="KW-1185">Reference proteome</keyword>
<evidence type="ECO:0000256" key="1">
    <source>
        <dbReference type="ARBA" id="ARBA00004651"/>
    </source>
</evidence>
<dbReference type="OrthoDB" id="3296441at2"/>
<dbReference type="InterPro" id="IPR003740">
    <property type="entry name" value="YitT"/>
</dbReference>
<evidence type="ECO:0000313" key="7">
    <source>
        <dbReference type="Proteomes" id="UP000078572"/>
    </source>
</evidence>
<protein>
    <submittedName>
        <fullName evidence="6">Uncharacterized protein</fullName>
    </submittedName>
</protein>
<evidence type="ECO:0000256" key="4">
    <source>
        <dbReference type="ARBA" id="ARBA00022989"/>
    </source>
</evidence>
<keyword evidence="4" id="KW-1133">Transmembrane helix</keyword>
<name>A0A192A740_9RALS</name>
<accession>A0A192A740</accession>
<proteinExistence type="predicted"/>
<dbReference type="PANTHER" id="PTHR33545:SF5">
    <property type="entry name" value="UPF0750 MEMBRANE PROTEIN YITT"/>
    <property type="match status" value="1"/>
</dbReference>
<dbReference type="GeneID" id="61528031"/>
<reference evidence="7" key="1">
    <citation type="submission" date="2016-06" db="EMBL/GenBank/DDBJ databases">
        <authorList>
            <person name="Xu Y."/>
            <person name="Nagy A."/>
            <person name="Yan X."/>
            <person name="Kim S.W."/>
            <person name="Haley B."/>
            <person name="Liu N.T."/>
            <person name="Nou X."/>
        </authorList>
    </citation>
    <scope>NUCLEOTIDE SEQUENCE [LARGE SCALE GENOMIC DNA]</scope>
    <source>
        <strain evidence="7">ATCC 49129</strain>
    </source>
</reference>
<comment type="subcellular location">
    <subcellularLocation>
        <location evidence="1">Cell membrane</location>
        <topology evidence="1">Multi-pass membrane protein</topology>
    </subcellularLocation>
</comment>
<keyword evidence="2" id="KW-1003">Cell membrane</keyword>
<dbReference type="PANTHER" id="PTHR33545">
    <property type="entry name" value="UPF0750 MEMBRANE PROTEIN YITT-RELATED"/>
    <property type="match status" value="1"/>
</dbReference>
<sequence>MDHQLHHASSTVAASSPHAAGHTMLEDIYGMAVGMMFIVTGVVLLSAAGLVTGGIAGIALLVSYVAPLSVGTIFTLVNVPFFVFAYFVMGPRFAIKSTLASCGITLLLALTRQALHIDFESPLFAALVGGTLNGMGVLALARHGSGVGGTGVLTLWLQRAHGINAGIVQVAIDSLILLTSLLVIPTGRAGWSALSAVAMSAMVIAWHRPGRYNVVVR</sequence>
<dbReference type="RefSeq" id="WP_064808995.1">
    <property type="nucleotide sequence ID" value="NZ_CP016023.1"/>
</dbReference>